<dbReference type="PROSITE" id="PS51257">
    <property type="entry name" value="PROKAR_LIPOPROTEIN"/>
    <property type="match status" value="1"/>
</dbReference>
<gene>
    <name evidence="2" type="ORF">HG66A1_14870</name>
</gene>
<evidence type="ECO:0000313" key="3">
    <source>
        <dbReference type="Proteomes" id="UP000320421"/>
    </source>
</evidence>
<evidence type="ECO:0000256" key="1">
    <source>
        <dbReference type="SAM" id="SignalP"/>
    </source>
</evidence>
<dbReference type="Proteomes" id="UP000320421">
    <property type="component" value="Chromosome"/>
</dbReference>
<feature type="chain" id="PRO_5021944592" evidence="1">
    <location>
        <begin position="26"/>
        <end position="129"/>
    </location>
</feature>
<accession>A0A517PK16</accession>
<name>A0A517PK16_9PLAN</name>
<dbReference type="AlphaFoldDB" id="A0A517PK16"/>
<organism evidence="2 3">
    <name type="scientific">Gimesia chilikensis</name>
    <dbReference type="NCBI Taxonomy" id="2605989"/>
    <lineage>
        <taxon>Bacteria</taxon>
        <taxon>Pseudomonadati</taxon>
        <taxon>Planctomycetota</taxon>
        <taxon>Planctomycetia</taxon>
        <taxon>Planctomycetales</taxon>
        <taxon>Planctomycetaceae</taxon>
        <taxon>Gimesia</taxon>
    </lineage>
</organism>
<proteinExistence type="predicted"/>
<dbReference type="OrthoDB" id="290290at2"/>
<dbReference type="RefSeq" id="WP_145181516.1">
    <property type="nucleotide sequence ID" value="NZ_CP036266.1"/>
</dbReference>
<dbReference type="EMBL" id="CP036266">
    <property type="protein sequence ID" value="QDT19719.1"/>
    <property type="molecule type" value="Genomic_DNA"/>
</dbReference>
<evidence type="ECO:0000313" key="2">
    <source>
        <dbReference type="EMBL" id="QDT19719.1"/>
    </source>
</evidence>
<keyword evidence="1" id="KW-0732">Signal</keyword>
<sequence precursor="true">MKISIGIGRQLLCCLALFLFTVSLAGCGGPPSTPPPSDTEKSEMVQKSIDEFIASAKKQPKAAAQKLSILMESLESYATEFEGPYIELRDEAKKLQELYQSSAAKDKIEAQLEVLKQKASSLSGGAAAE</sequence>
<keyword evidence="3" id="KW-1185">Reference proteome</keyword>
<feature type="signal peptide" evidence="1">
    <location>
        <begin position="1"/>
        <end position="25"/>
    </location>
</feature>
<reference evidence="2 3" key="1">
    <citation type="submission" date="2019-02" db="EMBL/GenBank/DDBJ databases">
        <title>Deep-cultivation of Planctomycetes and their phenomic and genomic characterization uncovers novel biology.</title>
        <authorList>
            <person name="Wiegand S."/>
            <person name="Jogler M."/>
            <person name="Boedeker C."/>
            <person name="Pinto D."/>
            <person name="Vollmers J."/>
            <person name="Rivas-Marin E."/>
            <person name="Kohn T."/>
            <person name="Peeters S.H."/>
            <person name="Heuer A."/>
            <person name="Rast P."/>
            <person name="Oberbeckmann S."/>
            <person name="Bunk B."/>
            <person name="Jeske O."/>
            <person name="Meyerdierks A."/>
            <person name="Storesund J.E."/>
            <person name="Kallscheuer N."/>
            <person name="Luecker S."/>
            <person name="Lage O.M."/>
            <person name="Pohl T."/>
            <person name="Merkel B.J."/>
            <person name="Hornburger P."/>
            <person name="Mueller R.-W."/>
            <person name="Bruemmer F."/>
            <person name="Labrenz M."/>
            <person name="Spormann A.M."/>
            <person name="Op den Camp H."/>
            <person name="Overmann J."/>
            <person name="Amann R."/>
            <person name="Jetten M.S.M."/>
            <person name="Mascher T."/>
            <person name="Medema M.H."/>
            <person name="Devos D.P."/>
            <person name="Kaster A.-K."/>
            <person name="Ovreas L."/>
            <person name="Rohde M."/>
            <person name="Galperin M.Y."/>
            <person name="Jogler C."/>
        </authorList>
    </citation>
    <scope>NUCLEOTIDE SEQUENCE [LARGE SCALE GENOMIC DNA]</scope>
    <source>
        <strain evidence="2 3">HG66A1</strain>
    </source>
</reference>
<protein>
    <submittedName>
        <fullName evidence="2">Uncharacterized protein</fullName>
    </submittedName>
</protein>